<protein>
    <submittedName>
        <fullName evidence="4">Riboflavin transporter MCH5</fullName>
    </submittedName>
</protein>
<dbReference type="Proteomes" id="UP000187429">
    <property type="component" value="Unassembled WGS sequence"/>
</dbReference>
<name>A0A1R1YGP4_9FUNG</name>
<comment type="subcellular location">
    <subcellularLocation>
        <location evidence="1">Membrane</location>
        <topology evidence="1">Multi-pass membrane protein</topology>
    </subcellularLocation>
</comment>
<feature type="transmembrane region" description="Helical" evidence="3">
    <location>
        <begin position="268"/>
        <end position="286"/>
    </location>
</feature>
<proteinExistence type="inferred from homology"/>
<evidence type="ECO:0000313" key="4">
    <source>
        <dbReference type="EMBL" id="OMJ25985.1"/>
    </source>
</evidence>
<gene>
    <name evidence="4" type="ORF">AYI69_g4110</name>
</gene>
<feature type="transmembrane region" description="Helical" evidence="3">
    <location>
        <begin position="392"/>
        <end position="414"/>
    </location>
</feature>
<reference evidence="5" key="1">
    <citation type="submission" date="2017-01" db="EMBL/GenBank/DDBJ databases">
        <authorList>
            <person name="Wang Y."/>
            <person name="White M."/>
            <person name="Kvist S."/>
            <person name="Moncalvo J.-M."/>
        </authorList>
    </citation>
    <scope>NUCLEOTIDE SEQUENCE [LARGE SCALE GENOMIC DNA]</scope>
    <source>
        <strain evidence="5">ID-206-W2</strain>
    </source>
</reference>
<keyword evidence="3" id="KW-1133">Transmembrane helix</keyword>
<feature type="transmembrane region" description="Helical" evidence="3">
    <location>
        <begin position="188"/>
        <end position="210"/>
    </location>
</feature>
<comment type="similarity">
    <text evidence="2">Belongs to the major facilitator superfamily. Monocarboxylate porter (TC 2.A.1.13) family.</text>
</comment>
<feature type="transmembrane region" description="Helical" evidence="3">
    <location>
        <begin position="92"/>
        <end position="112"/>
    </location>
</feature>
<feature type="transmembrane region" description="Helical" evidence="3">
    <location>
        <begin position="298"/>
        <end position="316"/>
    </location>
</feature>
<dbReference type="EMBL" id="LSSM01001545">
    <property type="protein sequence ID" value="OMJ25985.1"/>
    <property type="molecule type" value="Genomic_DNA"/>
</dbReference>
<comment type="caution">
    <text evidence="4">The sequence shown here is derived from an EMBL/GenBank/DDBJ whole genome shotgun (WGS) entry which is preliminary data.</text>
</comment>
<feature type="transmembrane region" description="Helical" evidence="3">
    <location>
        <begin position="357"/>
        <end position="380"/>
    </location>
</feature>
<keyword evidence="5" id="KW-1185">Reference proteome</keyword>
<dbReference type="PANTHER" id="PTHR11360:SF284">
    <property type="entry name" value="EG:103B4.3 PROTEIN-RELATED"/>
    <property type="match status" value="1"/>
</dbReference>
<evidence type="ECO:0000256" key="1">
    <source>
        <dbReference type="ARBA" id="ARBA00004141"/>
    </source>
</evidence>
<dbReference type="SUPFAM" id="SSF103473">
    <property type="entry name" value="MFS general substrate transporter"/>
    <property type="match status" value="1"/>
</dbReference>
<dbReference type="Pfam" id="PF07690">
    <property type="entry name" value="MFS_1"/>
    <property type="match status" value="1"/>
</dbReference>
<dbReference type="InterPro" id="IPR036259">
    <property type="entry name" value="MFS_trans_sf"/>
</dbReference>
<sequence>MQIGANPEKPGISYGNDLQDITENQFSDLKNTNDPEDDNVPPPDSVQAWVIIGAATLACCNIFGNLTVSGVLQEYYLNTMFPKEPAATISRISTISFTFLYMGGLLAGPMVPLIGIKYVTLIGAMASSLGLALEALSSSVWQLALTQGAIYGFGSSLLPGLGILSSGSGFGGLILAPTMRKTLPVLGIHWTFGVLAIINFVPAMICVFLFKKRGEVNPPRTIISFSLLKRPFTLFVCICAFLNQFGTSLIVLYFPATITDIGQSRSTASNTVLIYSALGGIGRIVANVMSKKWGNNNTLIFSAFGSAALIFGLWLPTRLFSVYLVFISFFGLLYPMAFPLMAALVSNNYKKDEILQANGLMFFSYDLSTLAGVPVMGVLFDKLGHRTSYIPVIISGGIIYLVNGVLFVLFRLYVNRYEPDAKIGKI</sequence>
<feature type="transmembrane region" description="Helical" evidence="3">
    <location>
        <begin position="231"/>
        <end position="256"/>
    </location>
</feature>
<feature type="transmembrane region" description="Helical" evidence="3">
    <location>
        <begin position="148"/>
        <end position="176"/>
    </location>
</feature>
<evidence type="ECO:0000313" key="5">
    <source>
        <dbReference type="Proteomes" id="UP000187429"/>
    </source>
</evidence>
<dbReference type="Gene3D" id="1.20.1250.20">
    <property type="entry name" value="MFS general substrate transporter like domains"/>
    <property type="match status" value="1"/>
</dbReference>
<dbReference type="PANTHER" id="PTHR11360">
    <property type="entry name" value="MONOCARBOXYLATE TRANSPORTER"/>
    <property type="match status" value="1"/>
</dbReference>
<dbReference type="OrthoDB" id="2213137at2759"/>
<keyword evidence="3" id="KW-0812">Transmembrane</keyword>
<dbReference type="InterPro" id="IPR011701">
    <property type="entry name" value="MFS"/>
</dbReference>
<accession>A0A1R1YGP4</accession>
<dbReference type="InterPro" id="IPR050327">
    <property type="entry name" value="Proton-linked_MCT"/>
</dbReference>
<dbReference type="GO" id="GO:0022857">
    <property type="term" value="F:transmembrane transporter activity"/>
    <property type="evidence" value="ECO:0007669"/>
    <property type="project" value="InterPro"/>
</dbReference>
<feature type="transmembrane region" description="Helical" evidence="3">
    <location>
        <begin position="48"/>
        <end position="72"/>
    </location>
</feature>
<feature type="transmembrane region" description="Helical" evidence="3">
    <location>
        <begin position="322"/>
        <end position="345"/>
    </location>
</feature>
<dbReference type="GO" id="GO:0016020">
    <property type="term" value="C:membrane"/>
    <property type="evidence" value="ECO:0007669"/>
    <property type="project" value="UniProtKB-SubCell"/>
</dbReference>
<organism evidence="4 5">
    <name type="scientific">Smittium culicis</name>
    <dbReference type="NCBI Taxonomy" id="133412"/>
    <lineage>
        <taxon>Eukaryota</taxon>
        <taxon>Fungi</taxon>
        <taxon>Fungi incertae sedis</taxon>
        <taxon>Zoopagomycota</taxon>
        <taxon>Kickxellomycotina</taxon>
        <taxon>Harpellomycetes</taxon>
        <taxon>Harpellales</taxon>
        <taxon>Legeriomycetaceae</taxon>
        <taxon>Smittium</taxon>
    </lineage>
</organism>
<feature type="transmembrane region" description="Helical" evidence="3">
    <location>
        <begin position="118"/>
        <end position="136"/>
    </location>
</feature>
<keyword evidence="3" id="KW-0472">Membrane</keyword>
<evidence type="ECO:0000256" key="3">
    <source>
        <dbReference type="SAM" id="Phobius"/>
    </source>
</evidence>
<dbReference type="AlphaFoldDB" id="A0A1R1YGP4"/>
<evidence type="ECO:0000256" key="2">
    <source>
        <dbReference type="ARBA" id="ARBA00006727"/>
    </source>
</evidence>